<reference evidence="1" key="2">
    <citation type="submission" date="2025-09" db="UniProtKB">
        <authorList>
            <consortium name="Ensembl"/>
        </authorList>
    </citation>
    <scope>IDENTIFICATION</scope>
</reference>
<dbReference type="SUPFAM" id="SSF54999">
    <property type="entry name" value="Ribosomal protein S10"/>
    <property type="match status" value="1"/>
</dbReference>
<reference evidence="1" key="1">
    <citation type="submission" date="2025-08" db="UniProtKB">
        <authorList>
            <consortium name="Ensembl"/>
        </authorList>
    </citation>
    <scope>IDENTIFICATION</scope>
</reference>
<proteinExistence type="predicted"/>
<evidence type="ECO:0000313" key="1">
    <source>
        <dbReference type="Ensembl" id="ENSSMRP00000023390.1"/>
    </source>
</evidence>
<accession>A0A8D0DXE9</accession>
<protein>
    <submittedName>
        <fullName evidence="1">Uncharacterized protein</fullName>
    </submittedName>
</protein>
<keyword evidence="2" id="KW-1185">Reference proteome</keyword>
<dbReference type="Gene3D" id="3.30.70.600">
    <property type="entry name" value="Ribosomal protein S10 domain"/>
    <property type="match status" value="1"/>
</dbReference>
<evidence type="ECO:0000313" key="2">
    <source>
        <dbReference type="Proteomes" id="UP000694421"/>
    </source>
</evidence>
<dbReference type="Proteomes" id="UP000694421">
    <property type="component" value="Unplaced"/>
</dbReference>
<organism evidence="1 2">
    <name type="scientific">Salvator merianae</name>
    <name type="common">Argentine black and white tegu</name>
    <name type="synonym">Tupinambis merianae</name>
    <dbReference type="NCBI Taxonomy" id="96440"/>
    <lineage>
        <taxon>Eukaryota</taxon>
        <taxon>Metazoa</taxon>
        <taxon>Chordata</taxon>
        <taxon>Craniata</taxon>
        <taxon>Vertebrata</taxon>
        <taxon>Euteleostomi</taxon>
        <taxon>Lepidosauria</taxon>
        <taxon>Squamata</taxon>
        <taxon>Bifurcata</taxon>
        <taxon>Unidentata</taxon>
        <taxon>Episquamata</taxon>
        <taxon>Laterata</taxon>
        <taxon>Teiioidea</taxon>
        <taxon>Teiidae</taxon>
        <taxon>Salvator</taxon>
    </lineage>
</organism>
<dbReference type="Ensembl" id="ENSSMRT00000027386.1">
    <property type="protein sequence ID" value="ENSSMRP00000023390.1"/>
    <property type="gene ID" value="ENSSMRG00000018159.1"/>
</dbReference>
<sequence length="58" mass="6754">ILCHLFQPFGESSKSWDCFQMHIRKHVIDFHSLSEIFKQITFISVKSDVRVGFIIASV</sequence>
<dbReference type="AlphaFoldDB" id="A0A8D0DXE9"/>
<name>A0A8D0DXE9_SALMN</name>
<dbReference type="InterPro" id="IPR036838">
    <property type="entry name" value="Ribosomal_uS10_dom_sf"/>
</dbReference>